<comment type="caution">
    <text evidence="1">The sequence shown here is derived from an EMBL/GenBank/DDBJ whole genome shotgun (WGS) entry which is preliminary data.</text>
</comment>
<protein>
    <submittedName>
        <fullName evidence="1">Uncharacterized protein</fullName>
    </submittedName>
</protein>
<accession>A0AAW3VH27</accession>
<name>A0AAW3VH27_ACILW</name>
<gene>
    <name evidence="1" type="ORF">HNP34_002059</name>
</gene>
<proteinExistence type="predicted"/>
<organism evidence="1 2">
    <name type="scientific">Acinetobacter lwoffii</name>
    <dbReference type="NCBI Taxonomy" id="28090"/>
    <lineage>
        <taxon>Bacteria</taxon>
        <taxon>Pseudomonadati</taxon>
        <taxon>Pseudomonadota</taxon>
        <taxon>Gammaproteobacteria</taxon>
        <taxon>Moraxellales</taxon>
        <taxon>Moraxellaceae</taxon>
        <taxon>Acinetobacter</taxon>
    </lineage>
</organism>
<dbReference type="RefSeq" id="WP_184413273.1">
    <property type="nucleotide sequence ID" value="NZ_JACHLA010000011.1"/>
</dbReference>
<evidence type="ECO:0000313" key="2">
    <source>
        <dbReference type="Proteomes" id="UP000548425"/>
    </source>
</evidence>
<dbReference type="Proteomes" id="UP000548425">
    <property type="component" value="Unassembled WGS sequence"/>
</dbReference>
<evidence type="ECO:0000313" key="1">
    <source>
        <dbReference type="EMBL" id="MBB6363919.1"/>
    </source>
</evidence>
<dbReference type="EMBL" id="JACHLA010000011">
    <property type="protein sequence ID" value="MBB6363919.1"/>
    <property type="molecule type" value="Genomic_DNA"/>
</dbReference>
<dbReference type="AlphaFoldDB" id="A0AAW3VH27"/>
<sequence length="376" mass="43144">MLEPIFKLIPVKNYRHPYEVKKVSYMETGDPRFTYAVINLVPTAKNIKNTEYFIRVLMMNELLKSDAEFNIASGLFTSFIHPDVSVAIKGKLDPVQDSNLYEALAQTAMDTFAQEYNYESIIENQDMARLFGFLISSMIGIEFNPNPVKSEVAVASELLKNLDDIFYIYKNYTALNLGPELRSEINYQFWSALTMMTRSNALVYADSSKGYDFSSLANKKADLTPKNLKKAIETSLPYFNKAHIQREIRDLLTHADFDLSNKRITCRDMIMSSMQRGKVNMHAFMKYKNTIAILYRAYLVSIKQNTSENEIKKLNAMLDESIFRLSTSPQNTLTIKILKDLFTIEKKPLNIQDNNDVDIIISEEISNIIKNLTLVS</sequence>
<reference evidence="1 2" key="1">
    <citation type="submission" date="2020-08" db="EMBL/GenBank/DDBJ databases">
        <title>Functional genomics of gut bacteria from endangered species of beetles.</title>
        <authorList>
            <person name="Carlos-Shanley C."/>
        </authorList>
    </citation>
    <scope>NUCLEOTIDE SEQUENCE [LARGE SCALE GENOMIC DNA]</scope>
    <source>
        <strain evidence="1 2">S00127</strain>
    </source>
</reference>